<evidence type="ECO:0000259" key="1">
    <source>
        <dbReference type="Pfam" id="PF12697"/>
    </source>
</evidence>
<dbReference type="Proteomes" id="UP000198984">
    <property type="component" value="Unassembled WGS sequence"/>
</dbReference>
<dbReference type="OrthoDB" id="975949at2"/>
<dbReference type="Pfam" id="PF12697">
    <property type="entry name" value="Abhydrolase_6"/>
    <property type="match status" value="1"/>
</dbReference>
<sequence length="266" mass="30323">MSSFYLPYGKSRFHGVQAGNGPQLLICLHGFGESALHFVPLATTMGERFTIIALDMPLHGKTEWNEQRAFTPADLKALVALVLQQQQKEVFSLMGYSMGGRLALCLVPQMAAQLQHLFLLAPDGIKNNPWHMFVTRTWLGNRLFKYVTYHPALFFKLLSFVRQLGGVNESVYKFVFSSMNKVDKRVQVYQVWTAMRRMLPDLKRCKQLLAQYRIPTLLIYGKYDRIIPAVLGRRLVDGSFNGEILVLDKGHQLMSAELGNVIMLRI</sequence>
<dbReference type="InterPro" id="IPR050266">
    <property type="entry name" value="AB_hydrolase_sf"/>
</dbReference>
<reference evidence="2 3" key="1">
    <citation type="submission" date="2016-10" db="EMBL/GenBank/DDBJ databases">
        <authorList>
            <person name="de Groot N.N."/>
        </authorList>
    </citation>
    <scope>NUCLEOTIDE SEQUENCE [LARGE SCALE GENOMIC DNA]</scope>
    <source>
        <strain evidence="2 3">DSM 21039</strain>
    </source>
</reference>
<feature type="domain" description="AB hydrolase-1" evidence="1">
    <location>
        <begin position="25"/>
        <end position="253"/>
    </location>
</feature>
<organism evidence="2 3">
    <name type="scientific">Chitinophaga rupis</name>
    <dbReference type="NCBI Taxonomy" id="573321"/>
    <lineage>
        <taxon>Bacteria</taxon>
        <taxon>Pseudomonadati</taxon>
        <taxon>Bacteroidota</taxon>
        <taxon>Chitinophagia</taxon>
        <taxon>Chitinophagales</taxon>
        <taxon>Chitinophagaceae</taxon>
        <taxon>Chitinophaga</taxon>
    </lineage>
</organism>
<protein>
    <submittedName>
        <fullName evidence="2">Pimeloyl-ACP methyl ester carboxylesterase</fullName>
    </submittedName>
</protein>
<dbReference type="RefSeq" id="WP_089907477.1">
    <property type="nucleotide sequence ID" value="NZ_FOBB01000001.1"/>
</dbReference>
<dbReference type="PANTHER" id="PTHR43798">
    <property type="entry name" value="MONOACYLGLYCEROL LIPASE"/>
    <property type="match status" value="1"/>
</dbReference>
<gene>
    <name evidence="2" type="ORF">SAMN04488505_1011232</name>
</gene>
<dbReference type="InterPro" id="IPR000073">
    <property type="entry name" value="AB_hydrolase_1"/>
</dbReference>
<dbReference type="GO" id="GO:0016020">
    <property type="term" value="C:membrane"/>
    <property type="evidence" value="ECO:0007669"/>
    <property type="project" value="TreeGrafter"/>
</dbReference>
<evidence type="ECO:0000313" key="3">
    <source>
        <dbReference type="Proteomes" id="UP000198984"/>
    </source>
</evidence>
<dbReference type="SUPFAM" id="SSF53474">
    <property type="entry name" value="alpha/beta-Hydrolases"/>
    <property type="match status" value="1"/>
</dbReference>
<evidence type="ECO:0000313" key="2">
    <source>
        <dbReference type="EMBL" id="SEK96687.1"/>
    </source>
</evidence>
<dbReference type="EMBL" id="FOBB01000001">
    <property type="protein sequence ID" value="SEK96687.1"/>
    <property type="molecule type" value="Genomic_DNA"/>
</dbReference>
<dbReference type="Gene3D" id="3.40.50.1820">
    <property type="entry name" value="alpha/beta hydrolase"/>
    <property type="match status" value="1"/>
</dbReference>
<keyword evidence="3" id="KW-1185">Reference proteome</keyword>
<dbReference type="PRINTS" id="PR00111">
    <property type="entry name" value="ABHYDROLASE"/>
</dbReference>
<name>A0A1H7LED6_9BACT</name>
<proteinExistence type="predicted"/>
<dbReference type="InterPro" id="IPR029058">
    <property type="entry name" value="AB_hydrolase_fold"/>
</dbReference>
<dbReference type="PANTHER" id="PTHR43798:SF33">
    <property type="entry name" value="HYDROLASE, PUTATIVE (AFU_ORTHOLOGUE AFUA_2G14860)-RELATED"/>
    <property type="match status" value="1"/>
</dbReference>
<dbReference type="STRING" id="573321.SAMN04488505_1011232"/>
<dbReference type="AlphaFoldDB" id="A0A1H7LED6"/>
<accession>A0A1H7LED6</accession>